<dbReference type="AlphaFoldDB" id="A0AAD3D1Z5"/>
<dbReference type="Pfam" id="PF02492">
    <property type="entry name" value="cobW"/>
    <property type="match status" value="1"/>
</dbReference>
<dbReference type="SUPFAM" id="SSF52540">
    <property type="entry name" value="P-loop containing nucleoside triphosphate hydrolases"/>
    <property type="match status" value="1"/>
</dbReference>
<dbReference type="SMART" id="SM00833">
    <property type="entry name" value="CobW_C"/>
    <property type="match status" value="1"/>
</dbReference>
<comment type="similarity">
    <text evidence="4">Belongs to the SIMIBI class G3E GTPase family. ZNG1 subfamily.</text>
</comment>
<comment type="catalytic activity">
    <reaction evidence="5">
        <text>GTP + H2O = GDP + phosphate + H(+)</text>
        <dbReference type="Rhea" id="RHEA:19669"/>
        <dbReference type="ChEBI" id="CHEBI:15377"/>
        <dbReference type="ChEBI" id="CHEBI:15378"/>
        <dbReference type="ChEBI" id="CHEBI:37565"/>
        <dbReference type="ChEBI" id="CHEBI:43474"/>
        <dbReference type="ChEBI" id="CHEBI:58189"/>
    </reaction>
    <physiologicalReaction direction="left-to-right" evidence="5">
        <dbReference type="Rhea" id="RHEA:19670"/>
    </physiologicalReaction>
</comment>
<dbReference type="InterPro" id="IPR036627">
    <property type="entry name" value="CobW-likC_sf"/>
</dbReference>
<gene>
    <name evidence="8" type="ORF">CTEN210_11706</name>
</gene>
<evidence type="ECO:0000256" key="1">
    <source>
        <dbReference type="ARBA" id="ARBA00022741"/>
    </source>
</evidence>
<keyword evidence="2" id="KW-0378">Hydrolase</keyword>
<protein>
    <recommendedName>
        <fullName evidence="7">CobW C-terminal domain-containing protein</fullName>
    </recommendedName>
</protein>
<feature type="compositionally biased region" description="Basic and acidic residues" evidence="6">
    <location>
        <begin position="15"/>
        <end position="24"/>
    </location>
</feature>
<accession>A0AAD3D1Z5</accession>
<dbReference type="SUPFAM" id="SSF90002">
    <property type="entry name" value="Hypothetical protein YjiA, C-terminal domain"/>
    <property type="match status" value="1"/>
</dbReference>
<dbReference type="Gene3D" id="3.30.1220.10">
    <property type="entry name" value="CobW-like, C-terminal domain"/>
    <property type="match status" value="1"/>
</dbReference>
<evidence type="ECO:0000256" key="5">
    <source>
        <dbReference type="ARBA" id="ARBA00049117"/>
    </source>
</evidence>
<name>A0AAD3D1Z5_9STRA</name>
<dbReference type="InterPro" id="IPR051927">
    <property type="entry name" value="Zn_Chap_cDPG_Synth"/>
</dbReference>
<reference evidence="8 9" key="1">
    <citation type="journal article" date="2021" name="Sci. Rep.">
        <title>The genome of the diatom Chaetoceros tenuissimus carries an ancient integrated fragment of an extant virus.</title>
        <authorList>
            <person name="Hongo Y."/>
            <person name="Kimura K."/>
            <person name="Takaki Y."/>
            <person name="Yoshida Y."/>
            <person name="Baba S."/>
            <person name="Kobayashi G."/>
            <person name="Nagasaki K."/>
            <person name="Hano T."/>
            <person name="Tomaru Y."/>
        </authorList>
    </citation>
    <scope>NUCLEOTIDE SEQUENCE [LARGE SCALE GENOMIC DNA]</scope>
    <source>
        <strain evidence="8 9">NIES-3715</strain>
    </source>
</reference>
<dbReference type="Pfam" id="PF07683">
    <property type="entry name" value="CobW_C"/>
    <property type="match status" value="1"/>
</dbReference>
<dbReference type="GO" id="GO:0016787">
    <property type="term" value="F:hydrolase activity"/>
    <property type="evidence" value="ECO:0007669"/>
    <property type="project" value="UniProtKB-KW"/>
</dbReference>
<organism evidence="8 9">
    <name type="scientific">Chaetoceros tenuissimus</name>
    <dbReference type="NCBI Taxonomy" id="426638"/>
    <lineage>
        <taxon>Eukaryota</taxon>
        <taxon>Sar</taxon>
        <taxon>Stramenopiles</taxon>
        <taxon>Ochrophyta</taxon>
        <taxon>Bacillariophyta</taxon>
        <taxon>Coscinodiscophyceae</taxon>
        <taxon>Chaetocerotophycidae</taxon>
        <taxon>Chaetocerotales</taxon>
        <taxon>Chaetocerotaceae</taxon>
        <taxon>Chaetoceros</taxon>
    </lineage>
</organism>
<sequence>MTKSKRSFTENEENVDSKKARVGEESEENVQEESIISSEDDHEPNEEEAIPVSILSGFLGSGKTTLLRHILTSKEHNLKIAVIVNDMAELNIDGQTILRTSDIVQTKKEVVTLENGCICCTLRGDLIREIQRIRDTGKFDYVLIESTGIAEPQNVAESFCVDPETKQVAGDEEHMLWNSARLDTCVTVVDTINFPKYMSSLKRFKDVFTDGLDEAEEGEGEKSISELMVEQVEFSNVIILNKIDLASKANVDTTKKLIHTLNPKARVLEASYGKIVVANILNTNLFNMEEASESPGWLQSLENGVDAEEGEADEYGVSSFVYRARKPFHPNRLYCFLSQFFSFAQDWCNGVSNQEVGLDKTLEEKYGSILRSKGTCWVAGRDDHEMSWAQAGRLLSITPSNPWYCKSSQDELEEDIESEEEMTRIQSLFYDPEDESNKYEYGDRRQELVFIGTKLNQKEIIDGLETCLLSDVEMNEHTPDLPAGTYVDPLHPILIDCQGASSLFMIARPNQNQHIHIFCGFKLSLQNMALDISEDCFESVKAVKVYLDKSDKVKQGVLLGSLVPNRKEQMSLSVDLMPCDVVSGEEDTHRRIRVEVVLQRGHSKPSGIIEGCEVHFIGKVEPLPYAEGSDEEEDEDMDCYDGTCPAAAA</sequence>
<proteinExistence type="inferred from homology"/>
<dbReference type="GO" id="GO:0000166">
    <property type="term" value="F:nucleotide binding"/>
    <property type="evidence" value="ECO:0007669"/>
    <property type="project" value="UniProtKB-KW"/>
</dbReference>
<evidence type="ECO:0000256" key="3">
    <source>
        <dbReference type="ARBA" id="ARBA00023186"/>
    </source>
</evidence>
<dbReference type="EMBL" id="BLLK01000047">
    <property type="protein sequence ID" value="GFH55230.1"/>
    <property type="molecule type" value="Genomic_DNA"/>
</dbReference>
<evidence type="ECO:0000256" key="6">
    <source>
        <dbReference type="SAM" id="MobiDB-lite"/>
    </source>
</evidence>
<evidence type="ECO:0000256" key="4">
    <source>
        <dbReference type="ARBA" id="ARBA00034320"/>
    </source>
</evidence>
<dbReference type="InterPro" id="IPR003495">
    <property type="entry name" value="CobW/HypB/UreG_nucleotide-bd"/>
</dbReference>
<evidence type="ECO:0000313" key="9">
    <source>
        <dbReference type="Proteomes" id="UP001054902"/>
    </source>
</evidence>
<keyword evidence="3" id="KW-0143">Chaperone</keyword>
<dbReference type="PANTHER" id="PTHR43603">
    <property type="entry name" value="COBW DOMAIN-CONTAINING PROTEIN DDB_G0274527"/>
    <property type="match status" value="1"/>
</dbReference>
<dbReference type="InterPro" id="IPR027417">
    <property type="entry name" value="P-loop_NTPase"/>
</dbReference>
<keyword evidence="1" id="KW-0547">Nucleotide-binding</keyword>
<evidence type="ECO:0000259" key="7">
    <source>
        <dbReference type="SMART" id="SM00833"/>
    </source>
</evidence>
<dbReference type="CDD" id="cd03112">
    <property type="entry name" value="CobW-like"/>
    <property type="match status" value="1"/>
</dbReference>
<keyword evidence="9" id="KW-1185">Reference proteome</keyword>
<comment type="caution">
    <text evidence="8">The sequence shown here is derived from an EMBL/GenBank/DDBJ whole genome shotgun (WGS) entry which is preliminary data.</text>
</comment>
<dbReference type="Proteomes" id="UP001054902">
    <property type="component" value="Unassembled WGS sequence"/>
</dbReference>
<evidence type="ECO:0000313" key="8">
    <source>
        <dbReference type="EMBL" id="GFH55230.1"/>
    </source>
</evidence>
<feature type="region of interest" description="Disordered" evidence="6">
    <location>
        <begin position="1"/>
        <end position="45"/>
    </location>
</feature>
<feature type="domain" description="CobW C-terminal" evidence="7">
    <location>
        <begin position="317"/>
        <end position="468"/>
    </location>
</feature>
<evidence type="ECO:0000256" key="2">
    <source>
        <dbReference type="ARBA" id="ARBA00022801"/>
    </source>
</evidence>
<dbReference type="PANTHER" id="PTHR43603:SF1">
    <property type="entry name" value="ZINC-REGULATED GTPASE METALLOPROTEIN ACTIVATOR 1"/>
    <property type="match status" value="1"/>
</dbReference>
<dbReference type="Gene3D" id="3.40.50.300">
    <property type="entry name" value="P-loop containing nucleotide triphosphate hydrolases"/>
    <property type="match status" value="1"/>
</dbReference>
<dbReference type="InterPro" id="IPR011629">
    <property type="entry name" value="CobW-like_C"/>
</dbReference>